<sequence length="190" mass="20701">MGLKDALRLKSFKVPKFEIRVSKMKGGKPYLEVVNEVLYQIRDPTPVDGQGGSGSNPPERIVNVSPIRSASVVISDKGKTIGTGGGQVFQEGGSAGKVVLYRSEHLSIEDEGLLDERVATTFQLKVSLKRHHKQTSKADSSPQQLKRPKSVSVFCQEVIVEDERDRGLDFSASVGLLENLATHLTEGKLS</sequence>
<accession>A0A9K3IZB8</accession>
<dbReference type="Proteomes" id="UP000215914">
    <property type="component" value="Unassembled WGS sequence"/>
</dbReference>
<gene>
    <name evidence="1" type="ORF">HanXRQr2_Chr05g0212351</name>
</gene>
<dbReference type="Gramene" id="mRNA:HanXRQr2_Chr05g0212351">
    <property type="protein sequence ID" value="CDS:HanXRQr2_Chr05g0212351.1"/>
    <property type="gene ID" value="HanXRQr2_Chr05g0212351"/>
</dbReference>
<evidence type="ECO:0000313" key="2">
    <source>
        <dbReference type="Proteomes" id="UP000215914"/>
    </source>
</evidence>
<protein>
    <submittedName>
        <fullName evidence="1">Uncharacterized protein</fullName>
    </submittedName>
</protein>
<evidence type="ECO:0000313" key="1">
    <source>
        <dbReference type="EMBL" id="KAF5805683.1"/>
    </source>
</evidence>
<dbReference type="EMBL" id="MNCJ02000320">
    <property type="protein sequence ID" value="KAF5805683.1"/>
    <property type="molecule type" value="Genomic_DNA"/>
</dbReference>
<name>A0A9K3IZB8_HELAN</name>
<keyword evidence="2" id="KW-1185">Reference proteome</keyword>
<comment type="caution">
    <text evidence="1">The sequence shown here is derived from an EMBL/GenBank/DDBJ whole genome shotgun (WGS) entry which is preliminary data.</text>
</comment>
<reference evidence="1" key="2">
    <citation type="submission" date="2020-06" db="EMBL/GenBank/DDBJ databases">
        <title>Helianthus annuus Genome sequencing and assembly Release 2.</title>
        <authorList>
            <person name="Gouzy J."/>
            <person name="Langlade N."/>
            <person name="Munos S."/>
        </authorList>
    </citation>
    <scope>NUCLEOTIDE SEQUENCE</scope>
    <source>
        <tissue evidence="1">Leaves</tissue>
    </source>
</reference>
<organism evidence="1 2">
    <name type="scientific">Helianthus annuus</name>
    <name type="common">Common sunflower</name>
    <dbReference type="NCBI Taxonomy" id="4232"/>
    <lineage>
        <taxon>Eukaryota</taxon>
        <taxon>Viridiplantae</taxon>
        <taxon>Streptophyta</taxon>
        <taxon>Embryophyta</taxon>
        <taxon>Tracheophyta</taxon>
        <taxon>Spermatophyta</taxon>
        <taxon>Magnoliopsida</taxon>
        <taxon>eudicotyledons</taxon>
        <taxon>Gunneridae</taxon>
        <taxon>Pentapetalae</taxon>
        <taxon>asterids</taxon>
        <taxon>campanulids</taxon>
        <taxon>Asterales</taxon>
        <taxon>Asteraceae</taxon>
        <taxon>Asteroideae</taxon>
        <taxon>Heliantheae alliance</taxon>
        <taxon>Heliantheae</taxon>
        <taxon>Helianthus</taxon>
    </lineage>
</organism>
<reference evidence="1" key="1">
    <citation type="journal article" date="2017" name="Nature">
        <title>The sunflower genome provides insights into oil metabolism, flowering and Asterid evolution.</title>
        <authorList>
            <person name="Badouin H."/>
            <person name="Gouzy J."/>
            <person name="Grassa C.J."/>
            <person name="Murat F."/>
            <person name="Staton S.E."/>
            <person name="Cottret L."/>
            <person name="Lelandais-Briere C."/>
            <person name="Owens G.L."/>
            <person name="Carrere S."/>
            <person name="Mayjonade B."/>
            <person name="Legrand L."/>
            <person name="Gill N."/>
            <person name="Kane N.C."/>
            <person name="Bowers J.E."/>
            <person name="Hubner S."/>
            <person name="Bellec A."/>
            <person name="Berard A."/>
            <person name="Berges H."/>
            <person name="Blanchet N."/>
            <person name="Boniface M.C."/>
            <person name="Brunel D."/>
            <person name="Catrice O."/>
            <person name="Chaidir N."/>
            <person name="Claudel C."/>
            <person name="Donnadieu C."/>
            <person name="Faraut T."/>
            <person name="Fievet G."/>
            <person name="Helmstetter N."/>
            <person name="King M."/>
            <person name="Knapp S.J."/>
            <person name="Lai Z."/>
            <person name="Le Paslier M.C."/>
            <person name="Lippi Y."/>
            <person name="Lorenzon L."/>
            <person name="Mandel J.R."/>
            <person name="Marage G."/>
            <person name="Marchand G."/>
            <person name="Marquand E."/>
            <person name="Bret-Mestries E."/>
            <person name="Morien E."/>
            <person name="Nambeesan S."/>
            <person name="Nguyen T."/>
            <person name="Pegot-Espagnet P."/>
            <person name="Pouilly N."/>
            <person name="Raftis F."/>
            <person name="Sallet E."/>
            <person name="Schiex T."/>
            <person name="Thomas J."/>
            <person name="Vandecasteele C."/>
            <person name="Vares D."/>
            <person name="Vear F."/>
            <person name="Vautrin S."/>
            <person name="Crespi M."/>
            <person name="Mangin B."/>
            <person name="Burke J.M."/>
            <person name="Salse J."/>
            <person name="Munos S."/>
            <person name="Vincourt P."/>
            <person name="Rieseberg L.H."/>
            <person name="Langlade N.B."/>
        </authorList>
    </citation>
    <scope>NUCLEOTIDE SEQUENCE</scope>
    <source>
        <tissue evidence="1">Leaves</tissue>
    </source>
</reference>
<dbReference type="AlphaFoldDB" id="A0A9K3IZB8"/>
<proteinExistence type="predicted"/>